<dbReference type="GO" id="GO:0005471">
    <property type="term" value="F:ATP:ADP antiporter activity"/>
    <property type="evidence" value="ECO:0007669"/>
    <property type="project" value="InterPro"/>
</dbReference>
<dbReference type="VEuPathDB" id="MicrosporidiaDB:VICG_00013"/>
<evidence type="ECO:0000313" key="10">
    <source>
        <dbReference type="Proteomes" id="UP000011082"/>
    </source>
</evidence>
<evidence type="ECO:0000256" key="4">
    <source>
        <dbReference type="ARBA" id="ARBA00022741"/>
    </source>
</evidence>
<dbReference type="HOGENOM" id="CLU_1107401_0_0_1"/>
<name>L2GP85_VITCO</name>
<keyword evidence="6 8" id="KW-1133">Transmembrane helix</keyword>
<keyword evidence="5 8" id="KW-0067">ATP-binding</keyword>
<dbReference type="Proteomes" id="UP000011082">
    <property type="component" value="Unassembled WGS sequence"/>
</dbReference>
<comment type="similarity">
    <text evidence="8">Belongs to the ADP/ATP translocase tlc family.</text>
</comment>
<dbReference type="GeneID" id="19880731"/>
<evidence type="ECO:0000313" key="9">
    <source>
        <dbReference type="EMBL" id="ELA42698.1"/>
    </source>
</evidence>
<dbReference type="AlphaFoldDB" id="L2GP85"/>
<dbReference type="STRING" id="993615.L2GP85"/>
<keyword evidence="2 8" id="KW-0813">Transport</keyword>
<evidence type="ECO:0000256" key="8">
    <source>
        <dbReference type="RuleBase" id="RU363121"/>
    </source>
</evidence>
<evidence type="ECO:0000256" key="7">
    <source>
        <dbReference type="ARBA" id="ARBA00023136"/>
    </source>
</evidence>
<dbReference type="OMA" id="CTSIATC"/>
<comment type="subcellular location">
    <subcellularLocation>
        <location evidence="1 8">Membrane</location>
        <topology evidence="1 8">Multi-pass membrane protein</topology>
    </subcellularLocation>
</comment>
<protein>
    <recommendedName>
        <fullName evidence="8">ADP,ATP carrier protein</fullName>
    </recommendedName>
</protein>
<keyword evidence="7 8" id="KW-0472">Membrane</keyword>
<dbReference type="OrthoDB" id="2190844at2759"/>
<gene>
    <name evidence="9" type="ORF">VICG_00013</name>
</gene>
<dbReference type="InParanoid" id="L2GP85"/>
<evidence type="ECO:0000256" key="5">
    <source>
        <dbReference type="ARBA" id="ARBA00022840"/>
    </source>
</evidence>
<reference evidence="10" key="1">
    <citation type="submission" date="2011-05" db="EMBL/GenBank/DDBJ databases">
        <title>The genome sequence of Vittaforma corneae strain ATCC 50505.</title>
        <authorList>
            <consortium name="The Broad Institute Genome Sequencing Platform"/>
            <person name="Cuomo C."/>
            <person name="Didier E."/>
            <person name="Bowers L."/>
            <person name="Young S.K."/>
            <person name="Zeng Q."/>
            <person name="Gargeya S."/>
            <person name="Fitzgerald M."/>
            <person name="Haas B."/>
            <person name="Abouelleil A."/>
            <person name="Alvarado L."/>
            <person name="Arachchi H.M."/>
            <person name="Berlin A."/>
            <person name="Chapman S.B."/>
            <person name="Gearin G."/>
            <person name="Goldberg J."/>
            <person name="Griggs A."/>
            <person name="Gujja S."/>
            <person name="Hansen M."/>
            <person name="Heiman D."/>
            <person name="Howarth C."/>
            <person name="Larimer J."/>
            <person name="Lui A."/>
            <person name="MacDonald P.J.P."/>
            <person name="McCowen C."/>
            <person name="Montmayeur A."/>
            <person name="Murphy C."/>
            <person name="Neiman D."/>
            <person name="Pearson M."/>
            <person name="Priest M."/>
            <person name="Roberts A."/>
            <person name="Saif S."/>
            <person name="Shea T."/>
            <person name="Sisk P."/>
            <person name="Stolte C."/>
            <person name="Sykes S."/>
            <person name="Wortman J."/>
            <person name="Nusbaum C."/>
            <person name="Birren B."/>
        </authorList>
    </citation>
    <scope>NUCLEOTIDE SEQUENCE [LARGE SCALE GENOMIC DNA]</scope>
    <source>
        <strain evidence="10">ATCC 50505</strain>
    </source>
</reference>
<feature type="transmembrane region" description="Helical" evidence="8">
    <location>
        <begin position="70"/>
        <end position="91"/>
    </location>
</feature>
<sequence length="240" mass="26500">MCAVAFFYNFSTNLLETANASGMSAAASYLDREKSFFATGFKSMDLICTSIATCIIIISPISLLPDKFGIAAFAAVPLTVSLCSSLVEFWFSITNFPATGSDNMWPFHWYNAVNKYPYEEAIAGTAIQSFMKVAKYAFFDIVKELVAMKIDPSIRPLFKGVFDGSITKLGKSIGSFYGIIMFAITGAQDSRYYFGVTTLVIVFFCSIWVLPIRYLSKSYSEAKKSGTYMDPGLSNPDIKL</sequence>
<feature type="transmembrane region" description="Helical" evidence="8">
    <location>
        <begin position="44"/>
        <end position="64"/>
    </location>
</feature>
<proteinExistence type="inferred from homology"/>
<keyword evidence="4 8" id="KW-0547">Nucleotide-binding</keyword>
<dbReference type="InterPro" id="IPR004667">
    <property type="entry name" value="ADP_ATP_car_bac_type"/>
</dbReference>
<accession>L2GP85</accession>
<evidence type="ECO:0000256" key="6">
    <source>
        <dbReference type="ARBA" id="ARBA00022989"/>
    </source>
</evidence>
<dbReference type="EMBL" id="JH370130">
    <property type="protein sequence ID" value="ELA42698.1"/>
    <property type="molecule type" value="Genomic_DNA"/>
</dbReference>
<organism evidence="9 10">
    <name type="scientific">Vittaforma corneae (strain ATCC 50505)</name>
    <name type="common">Microsporidian parasite</name>
    <name type="synonym">Nosema corneum</name>
    <dbReference type="NCBI Taxonomy" id="993615"/>
    <lineage>
        <taxon>Eukaryota</taxon>
        <taxon>Fungi</taxon>
        <taxon>Fungi incertae sedis</taxon>
        <taxon>Microsporidia</taxon>
        <taxon>Nosematidae</taxon>
        <taxon>Vittaforma</taxon>
    </lineage>
</organism>
<evidence type="ECO:0000256" key="3">
    <source>
        <dbReference type="ARBA" id="ARBA00022692"/>
    </source>
</evidence>
<dbReference type="GO" id="GO:0005524">
    <property type="term" value="F:ATP binding"/>
    <property type="evidence" value="ECO:0007669"/>
    <property type="project" value="UniProtKB-KW"/>
</dbReference>
<keyword evidence="3 8" id="KW-0812">Transmembrane</keyword>
<evidence type="ECO:0000256" key="1">
    <source>
        <dbReference type="ARBA" id="ARBA00004141"/>
    </source>
</evidence>
<dbReference type="Pfam" id="PF03219">
    <property type="entry name" value="TLC"/>
    <property type="match status" value="1"/>
</dbReference>
<feature type="transmembrane region" description="Helical" evidence="8">
    <location>
        <begin position="193"/>
        <end position="215"/>
    </location>
</feature>
<comment type="caution">
    <text evidence="8">Lacks conserved residue(s) required for the propagation of feature annotation.</text>
</comment>
<evidence type="ECO:0000256" key="2">
    <source>
        <dbReference type="ARBA" id="ARBA00022448"/>
    </source>
</evidence>
<dbReference type="GO" id="GO:0016020">
    <property type="term" value="C:membrane"/>
    <property type="evidence" value="ECO:0007669"/>
    <property type="project" value="UniProtKB-SubCell"/>
</dbReference>
<dbReference type="RefSeq" id="XP_007603466.1">
    <property type="nucleotide sequence ID" value="XM_007603404.1"/>
</dbReference>
<keyword evidence="10" id="KW-1185">Reference proteome</keyword>